<reference evidence="1" key="1">
    <citation type="submission" date="2019-11" db="EMBL/GenBank/DDBJ databases">
        <authorList>
            <person name="Liu Y."/>
            <person name="Hou J."/>
            <person name="Li T.-Q."/>
            <person name="Guan C.-H."/>
            <person name="Wu X."/>
            <person name="Wu H.-Z."/>
            <person name="Ling F."/>
            <person name="Zhang R."/>
            <person name="Shi X.-G."/>
            <person name="Ren J.-P."/>
            <person name="Chen E.-F."/>
            <person name="Sun J.-M."/>
        </authorList>
    </citation>
    <scope>NUCLEOTIDE SEQUENCE</scope>
    <source>
        <strain evidence="1">Adult_tree_wgs_1</strain>
        <tissue evidence="1">Leaves</tissue>
    </source>
</reference>
<keyword evidence="2" id="KW-1185">Reference proteome</keyword>
<dbReference type="EMBL" id="WJXA01000012">
    <property type="protein sequence ID" value="KAF7123228.1"/>
    <property type="molecule type" value="Genomic_DNA"/>
</dbReference>
<comment type="caution">
    <text evidence="1">The sequence shown here is derived from an EMBL/GenBank/DDBJ whole genome shotgun (WGS) entry which is preliminary data.</text>
</comment>
<name>A0A834L817_RHOSS</name>
<sequence length="148" mass="16214">MHLRGLKPNGTGYIKFSPAVGDLEYLIFGSQIHGLVIKMEMESDKCISALIDMCGKIWRLLGHCCQMGRIHPKNSSSNGSAVFAIAVNCQCLASIVLDCQVAGRYVDEREKRLLVKRSEVDEDAVLSNSQRSLGSEVGIQNLAVSMQN</sequence>
<evidence type="ECO:0000313" key="2">
    <source>
        <dbReference type="Proteomes" id="UP000626092"/>
    </source>
</evidence>
<evidence type="ECO:0000313" key="1">
    <source>
        <dbReference type="EMBL" id="KAF7123228.1"/>
    </source>
</evidence>
<protein>
    <submittedName>
        <fullName evidence="1">Uncharacterized protein</fullName>
    </submittedName>
</protein>
<dbReference type="Proteomes" id="UP000626092">
    <property type="component" value="Unassembled WGS sequence"/>
</dbReference>
<accession>A0A834L817</accession>
<gene>
    <name evidence="1" type="ORF">RHSIM_Rhsim12G0189700</name>
</gene>
<organism evidence="1 2">
    <name type="scientific">Rhododendron simsii</name>
    <name type="common">Sims's rhododendron</name>
    <dbReference type="NCBI Taxonomy" id="118357"/>
    <lineage>
        <taxon>Eukaryota</taxon>
        <taxon>Viridiplantae</taxon>
        <taxon>Streptophyta</taxon>
        <taxon>Embryophyta</taxon>
        <taxon>Tracheophyta</taxon>
        <taxon>Spermatophyta</taxon>
        <taxon>Magnoliopsida</taxon>
        <taxon>eudicotyledons</taxon>
        <taxon>Gunneridae</taxon>
        <taxon>Pentapetalae</taxon>
        <taxon>asterids</taxon>
        <taxon>Ericales</taxon>
        <taxon>Ericaceae</taxon>
        <taxon>Ericoideae</taxon>
        <taxon>Rhodoreae</taxon>
        <taxon>Rhododendron</taxon>
    </lineage>
</organism>
<dbReference type="OrthoDB" id="428658at2759"/>
<dbReference type="AlphaFoldDB" id="A0A834L817"/>
<proteinExistence type="predicted"/>